<feature type="region of interest" description="Disordered" evidence="1">
    <location>
        <begin position="111"/>
        <end position="216"/>
    </location>
</feature>
<accession>A0A7R9J283</accession>
<evidence type="ECO:0000256" key="1">
    <source>
        <dbReference type="SAM" id="MobiDB-lite"/>
    </source>
</evidence>
<feature type="compositionally biased region" description="Polar residues" evidence="1">
    <location>
        <begin position="117"/>
        <end position="131"/>
    </location>
</feature>
<dbReference type="EMBL" id="OE180491">
    <property type="protein sequence ID" value="CAD7571395.1"/>
    <property type="molecule type" value="Genomic_DNA"/>
</dbReference>
<reference evidence="2" key="1">
    <citation type="submission" date="2020-11" db="EMBL/GenBank/DDBJ databases">
        <authorList>
            <person name="Tran Van P."/>
        </authorList>
    </citation>
    <scope>NUCLEOTIDE SEQUENCE</scope>
</reference>
<feature type="compositionally biased region" description="Basic and acidic residues" evidence="1">
    <location>
        <begin position="133"/>
        <end position="142"/>
    </location>
</feature>
<proteinExistence type="predicted"/>
<protein>
    <submittedName>
        <fullName evidence="2">(California timema) hypothetical protein</fullName>
    </submittedName>
</protein>
<feature type="compositionally biased region" description="Basic residues" evidence="1">
    <location>
        <begin position="196"/>
        <end position="205"/>
    </location>
</feature>
<sequence length="228" mass="25770">MPLSFTRRLVQVLEAWIVLVFLADLSRSLGQYFAENWVSSNCEVSKCISPSRLERMSKDELVQMFHKFAVPLPQRRSLASVGFNVTSSSQQNSSTVQDRLKPPPVAINFERKKIRLNSDSSGSGNKLNSPQIKDLKSLHISEKPFNGDSLDSVIINHRPKEEDGHKTSETKEDNGEANKIELRRSSESSSCDTKKSLRKIKLKRPHSTDYVKSETAEDEEIKVRILLG</sequence>
<dbReference type="AlphaFoldDB" id="A0A7R9J283"/>
<evidence type="ECO:0000313" key="2">
    <source>
        <dbReference type="EMBL" id="CAD7571395.1"/>
    </source>
</evidence>
<organism evidence="2">
    <name type="scientific">Timema californicum</name>
    <name type="common">California timema</name>
    <name type="synonym">Walking stick</name>
    <dbReference type="NCBI Taxonomy" id="61474"/>
    <lineage>
        <taxon>Eukaryota</taxon>
        <taxon>Metazoa</taxon>
        <taxon>Ecdysozoa</taxon>
        <taxon>Arthropoda</taxon>
        <taxon>Hexapoda</taxon>
        <taxon>Insecta</taxon>
        <taxon>Pterygota</taxon>
        <taxon>Neoptera</taxon>
        <taxon>Polyneoptera</taxon>
        <taxon>Phasmatodea</taxon>
        <taxon>Timematodea</taxon>
        <taxon>Timematoidea</taxon>
        <taxon>Timematidae</taxon>
        <taxon>Timema</taxon>
    </lineage>
</organism>
<feature type="compositionally biased region" description="Basic and acidic residues" evidence="1">
    <location>
        <begin position="158"/>
        <end position="186"/>
    </location>
</feature>
<feature type="compositionally biased region" description="Basic and acidic residues" evidence="1">
    <location>
        <begin position="206"/>
        <end position="215"/>
    </location>
</feature>
<name>A0A7R9J283_TIMCA</name>
<gene>
    <name evidence="2" type="ORF">TCMB3V08_LOCUS4071</name>
</gene>